<reference evidence="1 2" key="1">
    <citation type="submission" date="2016-02" db="EMBL/GenBank/DDBJ databases">
        <title>Genome sequencing of a beta-galactosidase producing bacteria Rhizobium sp. 59.</title>
        <authorList>
            <person name="Wang D."/>
            <person name="Kot W."/>
            <person name="Qin Y."/>
            <person name="Hansen L."/>
            <person name="Naqvi K."/>
            <person name="Rensing C."/>
        </authorList>
    </citation>
    <scope>NUCLEOTIDE SEQUENCE [LARGE SCALE GENOMIC DNA]</scope>
    <source>
        <strain evidence="1 2">59</strain>
    </source>
</reference>
<dbReference type="EMBL" id="LSRP01000013">
    <property type="protein sequence ID" value="OJG00694.1"/>
    <property type="molecule type" value="Genomic_DNA"/>
</dbReference>
<sequence>MRASIPSPQPKEDIMSSTSPYHYLTSRDLNMLQGVLIATGYWCASRQKPRECNVATKLIIKLFQRGIVEPKALSIALVRYMGASVPETAPYALPVHRFAIQGIRPGDAKPAATDTSQPLP</sequence>
<accession>A0A657LZ50</accession>
<evidence type="ECO:0000313" key="1">
    <source>
        <dbReference type="EMBL" id="OJG00694.1"/>
    </source>
</evidence>
<protein>
    <submittedName>
        <fullName evidence="1">Uncharacterized protein</fullName>
    </submittedName>
</protein>
<keyword evidence="2" id="KW-1185">Reference proteome</keyword>
<dbReference type="Proteomes" id="UP000182661">
    <property type="component" value="Unassembled WGS sequence"/>
</dbReference>
<proteinExistence type="predicted"/>
<organism evidence="1 2">
    <name type="scientific">Pararhizobium antarcticum</name>
    <dbReference type="NCBI Taxonomy" id="1798805"/>
    <lineage>
        <taxon>Bacteria</taxon>
        <taxon>Pseudomonadati</taxon>
        <taxon>Pseudomonadota</taxon>
        <taxon>Alphaproteobacteria</taxon>
        <taxon>Hyphomicrobiales</taxon>
        <taxon>Rhizobiaceae</taxon>
        <taxon>Rhizobium/Agrobacterium group</taxon>
        <taxon>Pararhizobium</taxon>
    </lineage>
</organism>
<name>A0A657LZ50_9HYPH</name>
<comment type="caution">
    <text evidence="1">The sequence shown here is derived from an EMBL/GenBank/DDBJ whole genome shotgun (WGS) entry which is preliminary data.</text>
</comment>
<evidence type="ECO:0000313" key="2">
    <source>
        <dbReference type="Proteomes" id="UP000182661"/>
    </source>
</evidence>
<gene>
    <name evidence="1" type="ORF">AX760_09460</name>
</gene>
<dbReference type="AlphaFoldDB" id="A0A657LZ50"/>